<dbReference type="EMBL" id="VYSA01000002">
    <property type="protein sequence ID" value="KAA9107609.1"/>
    <property type="molecule type" value="Genomic_DNA"/>
</dbReference>
<feature type="domain" description="Nudix hydrolase" evidence="7">
    <location>
        <begin position="62"/>
        <end position="194"/>
    </location>
</feature>
<sequence>MSIASPPQSARAQLAALAAQAESFAREGNANGLWPELAGFPEVADARSAAVLILFGMLDTRPSDREAQARAVSRDLDVLLLSRATTLRAHPGQVAFPGGRIDPGDASTVDAALREAREETGLDPAGVDVLGTLGTVPLPYSQHVVTPVLAWWQHPSPVRVVDLAESAHVFRAPVAELLDPANRGSTVIRRGGREMRGPAFLVRRTPDEDGGRAGDRPADHHLVWGFTAVLLDGLFTRLGWTEPWDRERELPLELPAR</sequence>
<dbReference type="SUPFAM" id="SSF55811">
    <property type="entry name" value="Nudix"/>
    <property type="match status" value="1"/>
</dbReference>
<evidence type="ECO:0000256" key="6">
    <source>
        <dbReference type="ARBA" id="ARBA00023211"/>
    </source>
</evidence>
<dbReference type="GO" id="GO:0010945">
    <property type="term" value="F:coenzyme A diphosphatase activity"/>
    <property type="evidence" value="ECO:0007669"/>
    <property type="project" value="InterPro"/>
</dbReference>
<evidence type="ECO:0000256" key="2">
    <source>
        <dbReference type="ARBA" id="ARBA00001946"/>
    </source>
</evidence>
<keyword evidence="3" id="KW-0479">Metal-binding</keyword>
<dbReference type="InterPro" id="IPR045121">
    <property type="entry name" value="CoAse"/>
</dbReference>
<dbReference type="PANTHER" id="PTHR12992">
    <property type="entry name" value="NUDIX HYDROLASE"/>
    <property type="match status" value="1"/>
</dbReference>
<keyword evidence="5" id="KW-0460">Magnesium</keyword>
<comment type="cofactor">
    <cofactor evidence="2">
        <name>Mg(2+)</name>
        <dbReference type="ChEBI" id="CHEBI:18420"/>
    </cofactor>
</comment>
<dbReference type="GO" id="GO:0046872">
    <property type="term" value="F:metal ion binding"/>
    <property type="evidence" value="ECO:0007669"/>
    <property type="project" value="UniProtKB-KW"/>
</dbReference>
<keyword evidence="9" id="KW-1185">Reference proteome</keyword>
<keyword evidence="4" id="KW-0378">Hydrolase</keyword>
<proteinExistence type="predicted"/>
<protein>
    <submittedName>
        <fullName evidence="8">CoA pyrophosphatase</fullName>
    </submittedName>
</protein>
<dbReference type="PANTHER" id="PTHR12992:SF11">
    <property type="entry name" value="MITOCHONDRIAL COENZYME A DIPHOSPHATASE NUDT8"/>
    <property type="match status" value="1"/>
</dbReference>
<dbReference type="RefSeq" id="WP_150448644.1">
    <property type="nucleotide sequence ID" value="NZ_VYSA01000002.1"/>
</dbReference>
<dbReference type="Gene3D" id="3.90.79.10">
    <property type="entry name" value="Nucleoside Triphosphate Pyrophosphohydrolase"/>
    <property type="match status" value="1"/>
</dbReference>
<dbReference type="Pfam" id="PF00293">
    <property type="entry name" value="NUDIX"/>
    <property type="match status" value="1"/>
</dbReference>
<evidence type="ECO:0000313" key="8">
    <source>
        <dbReference type="EMBL" id="KAA9107609.1"/>
    </source>
</evidence>
<name>A0A5J5J1M9_9MICO</name>
<evidence type="ECO:0000256" key="5">
    <source>
        <dbReference type="ARBA" id="ARBA00022842"/>
    </source>
</evidence>
<comment type="cofactor">
    <cofactor evidence="1">
        <name>Mn(2+)</name>
        <dbReference type="ChEBI" id="CHEBI:29035"/>
    </cofactor>
</comment>
<evidence type="ECO:0000256" key="3">
    <source>
        <dbReference type="ARBA" id="ARBA00022723"/>
    </source>
</evidence>
<evidence type="ECO:0000313" key="9">
    <source>
        <dbReference type="Proteomes" id="UP000325827"/>
    </source>
</evidence>
<keyword evidence="6" id="KW-0464">Manganese</keyword>
<dbReference type="InterPro" id="IPR015797">
    <property type="entry name" value="NUDIX_hydrolase-like_dom_sf"/>
</dbReference>
<dbReference type="InterPro" id="IPR000086">
    <property type="entry name" value="NUDIX_hydrolase_dom"/>
</dbReference>
<evidence type="ECO:0000259" key="7">
    <source>
        <dbReference type="PROSITE" id="PS51462"/>
    </source>
</evidence>
<dbReference type="CDD" id="cd03426">
    <property type="entry name" value="NUDIX_CoAse_Nudt7"/>
    <property type="match status" value="1"/>
</dbReference>
<dbReference type="OrthoDB" id="9802805at2"/>
<comment type="caution">
    <text evidence="8">The sequence shown here is derived from an EMBL/GenBank/DDBJ whole genome shotgun (WGS) entry which is preliminary data.</text>
</comment>
<dbReference type="PROSITE" id="PS51462">
    <property type="entry name" value="NUDIX"/>
    <property type="match status" value="1"/>
</dbReference>
<accession>A0A5J5J1M9</accession>
<organism evidence="8 9">
    <name type="scientific">Microbacterium rhizomatis</name>
    <dbReference type="NCBI Taxonomy" id="1631477"/>
    <lineage>
        <taxon>Bacteria</taxon>
        <taxon>Bacillati</taxon>
        <taxon>Actinomycetota</taxon>
        <taxon>Actinomycetes</taxon>
        <taxon>Micrococcales</taxon>
        <taxon>Microbacteriaceae</taxon>
        <taxon>Microbacterium</taxon>
    </lineage>
</organism>
<dbReference type="Proteomes" id="UP000325827">
    <property type="component" value="Unassembled WGS sequence"/>
</dbReference>
<evidence type="ECO:0000256" key="1">
    <source>
        <dbReference type="ARBA" id="ARBA00001936"/>
    </source>
</evidence>
<reference evidence="9" key="1">
    <citation type="submission" date="2019-09" db="EMBL/GenBank/DDBJ databases">
        <title>Mumia zhuanghuii sp. nov. isolated from the intestinal contents of plateau pika (Ochotona curzoniae) in the Qinghai-Tibet plateau of China.</title>
        <authorList>
            <person name="Tian Z."/>
        </authorList>
    </citation>
    <scope>NUCLEOTIDE SEQUENCE [LARGE SCALE GENOMIC DNA]</scope>
    <source>
        <strain evidence="9">JCM 30598</strain>
    </source>
</reference>
<evidence type="ECO:0000256" key="4">
    <source>
        <dbReference type="ARBA" id="ARBA00022801"/>
    </source>
</evidence>
<gene>
    <name evidence="8" type="ORF">F6B43_09085</name>
</gene>
<dbReference type="AlphaFoldDB" id="A0A5J5J1M9"/>